<protein>
    <submittedName>
        <fullName evidence="2">Disks large 4</fullName>
    </submittedName>
</protein>
<evidence type="ECO:0000259" key="1">
    <source>
        <dbReference type="PROSITE" id="PS50052"/>
    </source>
</evidence>
<dbReference type="InterPro" id="IPR050716">
    <property type="entry name" value="MAGUK"/>
</dbReference>
<dbReference type="InterPro" id="IPR027417">
    <property type="entry name" value="P-loop_NTPase"/>
</dbReference>
<dbReference type="Pfam" id="PF00625">
    <property type="entry name" value="Guanylate_kin"/>
    <property type="match status" value="1"/>
</dbReference>
<evidence type="ECO:0000313" key="3">
    <source>
        <dbReference type="Proteomes" id="UP001626550"/>
    </source>
</evidence>
<dbReference type="InterPro" id="IPR008145">
    <property type="entry name" value="GK/Ca_channel_bsu"/>
</dbReference>
<dbReference type="PROSITE" id="PS00856">
    <property type="entry name" value="GUANYLATE_KINASE_1"/>
    <property type="match status" value="1"/>
</dbReference>
<dbReference type="Gene3D" id="3.40.50.300">
    <property type="entry name" value="P-loop containing nucleotide triphosphate hydrolases"/>
    <property type="match status" value="1"/>
</dbReference>
<dbReference type="EMBL" id="JBJKFK010002573">
    <property type="protein sequence ID" value="KAL3310904.1"/>
    <property type="molecule type" value="Genomic_DNA"/>
</dbReference>
<dbReference type="Gene3D" id="3.30.63.10">
    <property type="entry name" value="Guanylate Kinase phosphate binding domain"/>
    <property type="match status" value="1"/>
</dbReference>
<dbReference type="AlphaFoldDB" id="A0ABD2PTV6"/>
<dbReference type="Proteomes" id="UP001626550">
    <property type="component" value="Unassembled WGS sequence"/>
</dbReference>
<dbReference type="InterPro" id="IPR008144">
    <property type="entry name" value="Guanylate_kin-like_dom"/>
</dbReference>
<accession>A0ABD2PTV6</accession>
<sequence>MLIAYCRPVVILGFNKDTTADDLLFEFPNKFGTCVPYTTRTRRKGEVEGKDYHFVVTRSTMEKDIQEHKYIEAGEYNGNLYGTHIQSVFDVADSGLHCLLDIGAPAVRRLEAAGLSPISILVCECAAESEAELEDKTDEECQRISFAQTRMRKKVAQIIQEHAPILTGWYFLTFYLHLVAIVTEKNYELVYQRIKSIIKDNSGPRIWIEANPGSND</sequence>
<dbReference type="PANTHER" id="PTHR23122">
    <property type="entry name" value="MEMBRANE-ASSOCIATED GUANYLATE KINASE MAGUK"/>
    <property type="match status" value="1"/>
</dbReference>
<name>A0ABD2PTV6_9PLAT</name>
<feature type="domain" description="Guanylate kinase-like" evidence="1">
    <location>
        <begin position="6"/>
        <end position="199"/>
    </location>
</feature>
<keyword evidence="3" id="KW-1185">Reference proteome</keyword>
<dbReference type="PROSITE" id="PS50052">
    <property type="entry name" value="GUANYLATE_KINASE_2"/>
    <property type="match status" value="1"/>
</dbReference>
<dbReference type="SMART" id="SM00072">
    <property type="entry name" value="GuKc"/>
    <property type="match status" value="1"/>
</dbReference>
<gene>
    <name evidence="2" type="primary">DLG4</name>
    <name evidence="2" type="ORF">Ciccas_010522</name>
</gene>
<proteinExistence type="predicted"/>
<dbReference type="InterPro" id="IPR020590">
    <property type="entry name" value="Guanylate_kinase_CS"/>
</dbReference>
<dbReference type="SUPFAM" id="SSF52540">
    <property type="entry name" value="P-loop containing nucleoside triphosphate hydrolases"/>
    <property type="match status" value="1"/>
</dbReference>
<reference evidence="2 3" key="1">
    <citation type="submission" date="2024-11" db="EMBL/GenBank/DDBJ databases">
        <title>Adaptive evolution of stress response genes in parasites aligns with host niche diversity.</title>
        <authorList>
            <person name="Hahn C."/>
            <person name="Resl P."/>
        </authorList>
    </citation>
    <scope>NUCLEOTIDE SEQUENCE [LARGE SCALE GENOMIC DNA]</scope>
    <source>
        <strain evidence="2">EGGRZ-B1_66</strain>
        <tissue evidence="2">Body</tissue>
    </source>
</reference>
<comment type="caution">
    <text evidence="2">The sequence shown here is derived from an EMBL/GenBank/DDBJ whole genome shotgun (WGS) entry which is preliminary data.</text>
</comment>
<dbReference type="FunFam" id="3.30.63.10:FF:000001">
    <property type="entry name" value="Disks large homolog 1 isoform 2"/>
    <property type="match status" value="1"/>
</dbReference>
<evidence type="ECO:0000313" key="2">
    <source>
        <dbReference type="EMBL" id="KAL3310904.1"/>
    </source>
</evidence>
<organism evidence="2 3">
    <name type="scientific">Cichlidogyrus casuarinus</name>
    <dbReference type="NCBI Taxonomy" id="1844966"/>
    <lineage>
        <taxon>Eukaryota</taxon>
        <taxon>Metazoa</taxon>
        <taxon>Spiralia</taxon>
        <taxon>Lophotrochozoa</taxon>
        <taxon>Platyhelminthes</taxon>
        <taxon>Monogenea</taxon>
        <taxon>Monopisthocotylea</taxon>
        <taxon>Dactylogyridea</taxon>
        <taxon>Ancyrocephalidae</taxon>
        <taxon>Cichlidogyrus</taxon>
    </lineage>
</organism>